<name>A0A1I1L1Z7_9CLOT</name>
<proteinExistence type="predicted"/>
<dbReference type="InterPro" id="IPR022555">
    <property type="entry name" value="DUF2577"/>
</dbReference>
<evidence type="ECO:0008006" key="3">
    <source>
        <dbReference type="Google" id="ProtNLM"/>
    </source>
</evidence>
<reference evidence="1 2" key="1">
    <citation type="submission" date="2016-10" db="EMBL/GenBank/DDBJ databases">
        <authorList>
            <person name="de Groot N.N."/>
        </authorList>
    </citation>
    <scope>NUCLEOTIDE SEQUENCE [LARGE SCALE GENOMIC DNA]</scope>
    <source>
        <strain evidence="1 2">DSM 12992</strain>
    </source>
</reference>
<dbReference type="RefSeq" id="WP_090089696.1">
    <property type="nucleotide sequence ID" value="NZ_FOMG01000006.1"/>
</dbReference>
<accession>A0A1I1L1Z7</accession>
<dbReference type="STRING" id="119641.SAMN05421842_106133"/>
<keyword evidence="2" id="KW-1185">Reference proteome</keyword>
<protein>
    <recommendedName>
        <fullName evidence="3">DUF2577 domain-containing protein</fullName>
    </recommendedName>
</protein>
<evidence type="ECO:0000313" key="2">
    <source>
        <dbReference type="Proteomes" id="UP000199263"/>
    </source>
</evidence>
<dbReference type="Proteomes" id="UP000199263">
    <property type="component" value="Unassembled WGS sequence"/>
</dbReference>
<dbReference type="Pfam" id="PF10844">
    <property type="entry name" value="DUF2577"/>
    <property type="match status" value="1"/>
</dbReference>
<organism evidence="1 2">
    <name type="scientific">Clostridium uliginosum</name>
    <dbReference type="NCBI Taxonomy" id="119641"/>
    <lineage>
        <taxon>Bacteria</taxon>
        <taxon>Bacillati</taxon>
        <taxon>Bacillota</taxon>
        <taxon>Clostridia</taxon>
        <taxon>Eubacteriales</taxon>
        <taxon>Clostridiaceae</taxon>
        <taxon>Clostridium</taxon>
    </lineage>
</organism>
<dbReference type="EMBL" id="FOMG01000006">
    <property type="protein sequence ID" value="SFC63630.1"/>
    <property type="molecule type" value="Genomic_DNA"/>
</dbReference>
<sequence>MGNMIDIIKQASVNAINAGDPLNIEFGTIIDDALTIRIDQKRILSKEFFIVPESLTRYEVDLTHSHSETSSSLGKIVIREGLKNGDIVILLMIEKGSRFLILDKVGKYE</sequence>
<dbReference type="OrthoDB" id="95576at2"/>
<gene>
    <name evidence="1" type="ORF">SAMN05421842_106133</name>
</gene>
<evidence type="ECO:0000313" key="1">
    <source>
        <dbReference type="EMBL" id="SFC63630.1"/>
    </source>
</evidence>
<dbReference type="AlphaFoldDB" id="A0A1I1L1Z7"/>